<dbReference type="Proteomes" id="UP000799440">
    <property type="component" value="Unassembled WGS sequence"/>
</dbReference>
<dbReference type="Gene3D" id="3.40.50.150">
    <property type="entry name" value="Vaccinia Virus protein VP39"/>
    <property type="match status" value="1"/>
</dbReference>
<dbReference type="PANTHER" id="PTHR43712">
    <property type="entry name" value="PUTATIVE (AFU_ORTHOLOGUE AFUA_4G14580)-RELATED"/>
    <property type="match status" value="1"/>
</dbReference>
<accession>A0A6A6VD01</accession>
<dbReference type="InterPro" id="IPR016461">
    <property type="entry name" value="COMT-like"/>
</dbReference>
<dbReference type="PROSITE" id="PS51683">
    <property type="entry name" value="SAM_OMT_II"/>
    <property type="match status" value="1"/>
</dbReference>
<dbReference type="InterPro" id="IPR012967">
    <property type="entry name" value="COMT_dimerisation"/>
</dbReference>
<organism evidence="7 8">
    <name type="scientific">Sporormia fimetaria CBS 119925</name>
    <dbReference type="NCBI Taxonomy" id="1340428"/>
    <lineage>
        <taxon>Eukaryota</taxon>
        <taxon>Fungi</taxon>
        <taxon>Dikarya</taxon>
        <taxon>Ascomycota</taxon>
        <taxon>Pezizomycotina</taxon>
        <taxon>Dothideomycetes</taxon>
        <taxon>Pleosporomycetidae</taxon>
        <taxon>Pleosporales</taxon>
        <taxon>Sporormiaceae</taxon>
        <taxon>Sporormia</taxon>
    </lineage>
</organism>
<keyword evidence="2" id="KW-0808">Transferase</keyword>
<evidence type="ECO:0000256" key="3">
    <source>
        <dbReference type="ARBA" id="ARBA00022691"/>
    </source>
</evidence>
<protein>
    <submittedName>
        <fullName evidence="7">O-methyltransferas-like protein</fullName>
    </submittedName>
</protein>
<dbReference type="InterPro" id="IPR036388">
    <property type="entry name" value="WH-like_DNA-bd_sf"/>
</dbReference>
<dbReference type="PIRSF" id="PIRSF005739">
    <property type="entry name" value="O-mtase"/>
    <property type="match status" value="1"/>
</dbReference>
<evidence type="ECO:0000256" key="1">
    <source>
        <dbReference type="ARBA" id="ARBA00022603"/>
    </source>
</evidence>
<evidence type="ECO:0000313" key="7">
    <source>
        <dbReference type="EMBL" id="KAF2748445.1"/>
    </source>
</evidence>
<keyword evidence="1" id="KW-0489">Methyltransferase</keyword>
<evidence type="ECO:0000256" key="2">
    <source>
        <dbReference type="ARBA" id="ARBA00022679"/>
    </source>
</evidence>
<evidence type="ECO:0000259" key="5">
    <source>
        <dbReference type="Pfam" id="PF00891"/>
    </source>
</evidence>
<dbReference type="GO" id="GO:0008171">
    <property type="term" value="F:O-methyltransferase activity"/>
    <property type="evidence" value="ECO:0007669"/>
    <property type="project" value="InterPro"/>
</dbReference>
<dbReference type="GO" id="GO:0032259">
    <property type="term" value="P:methylation"/>
    <property type="evidence" value="ECO:0007669"/>
    <property type="project" value="UniProtKB-KW"/>
</dbReference>
<dbReference type="EMBL" id="MU006569">
    <property type="protein sequence ID" value="KAF2748445.1"/>
    <property type="molecule type" value="Genomic_DNA"/>
</dbReference>
<sequence>MRNQTTGVRGDKTYNALRNSLNDTANDLLLLVNGPKIQARKDVCKIHDLAAFQVAFHLDFFNTIPEAGSMHLRDIAQKTGCDINRAGRILRLLTTHRIFREVERDIFAHTSYSVALARDPELKAAGDYQLDEVSKAASECSLSFQTGAKTPFEQRHGMTVYDYYAANPAMAARFAKGLVGITRLDRQMTELITGYPWAEIGDAKVVDIGAGNGHVSVELARRFPNLNMVVQDNNLDILNQGATRDLTGVEGRMAFMEYDFFTPQPVTDADVYFCRQVLHNWDDASCVKLLRSAATALEKCRPGTPLLINETVQPEPGTRTRFEENLIRQNDMLLLVAFGAKQRTEEDYRALLEQADPRFKIVKVCSEGSMGLLEVHLQTNTA</sequence>
<dbReference type="Pfam" id="PF00891">
    <property type="entry name" value="Methyltransf_2"/>
    <property type="match status" value="1"/>
</dbReference>
<feature type="domain" description="O-methyltransferase C-terminal" evidence="5">
    <location>
        <begin position="147"/>
        <end position="355"/>
    </location>
</feature>
<gene>
    <name evidence="7" type="ORF">M011DRAFT_493788</name>
</gene>
<dbReference type="SUPFAM" id="SSF46785">
    <property type="entry name" value="Winged helix' DNA-binding domain"/>
    <property type="match status" value="1"/>
</dbReference>
<dbReference type="Pfam" id="PF08100">
    <property type="entry name" value="Dimerisation"/>
    <property type="match status" value="1"/>
</dbReference>
<feature type="active site" description="Proton acceptor" evidence="4">
    <location>
        <position position="279"/>
    </location>
</feature>
<dbReference type="InterPro" id="IPR029063">
    <property type="entry name" value="SAM-dependent_MTases_sf"/>
</dbReference>
<dbReference type="CDD" id="cd02440">
    <property type="entry name" value="AdoMet_MTases"/>
    <property type="match status" value="1"/>
</dbReference>
<feature type="domain" description="O-methyltransferase dimerisation" evidence="6">
    <location>
        <begin position="50"/>
        <end position="117"/>
    </location>
</feature>
<dbReference type="OrthoDB" id="2410195at2759"/>
<dbReference type="PANTHER" id="PTHR43712:SF12">
    <property type="entry name" value="STERIGMATOCYSTIN 8-O-METHYLTRANSFERASE"/>
    <property type="match status" value="1"/>
</dbReference>
<name>A0A6A6VD01_9PLEO</name>
<keyword evidence="8" id="KW-1185">Reference proteome</keyword>
<evidence type="ECO:0000313" key="8">
    <source>
        <dbReference type="Proteomes" id="UP000799440"/>
    </source>
</evidence>
<dbReference type="InterPro" id="IPR036390">
    <property type="entry name" value="WH_DNA-bd_sf"/>
</dbReference>
<evidence type="ECO:0000259" key="6">
    <source>
        <dbReference type="Pfam" id="PF08100"/>
    </source>
</evidence>
<keyword evidence="3" id="KW-0949">S-adenosyl-L-methionine</keyword>
<proteinExistence type="predicted"/>
<dbReference type="SUPFAM" id="SSF53335">
    <property type="entry name" value="S-adenosyl-L-methionine-dependent methyltransferases"/>
    <property type="match status" value="1"/>
</dbReference>
<dbReference type="AlphaFoldDB" id="A0A6A6VD01"/>
<reference evidence="7" key="1">
    <citation type="journal article" date="2020" name="Stud. Mycol.">
        <title>101 Dothideomycetes genomes: a test case for predicting lifestyles and emergence of pathogens.</title>
        <authorList>
            <person name="Haridas S."/>
            <person name="Albert R."/>
            <person name="Binder M."/>
            <person name="Bloem J."/>
            <person name="Labutti K."/>
            <person name="Salamov A."/>
            <person name="Andreopoulos B."/>
            <person name="Baker S."/>
            <person name="Barry K."/>
            <person name="Bills G."/>
            <person name="Bluhm B."/>
            <person name="Cannon C."/>
            <person name="Castanera R."/>
            <person name="Culley D."/>
            <person name="Daum C."/>
            <person name="Ezra D."/>
            <person name="Gonzalez J."/>
            <person name="Henrissat B."/>
            <person name="Kuo A."/>
            <person name="Liang C."/>
            <person name="Lipzen A."/>
            <person name="Lutzoni F."/>
            <person name="Magnuson J."/>
            <person name="Mondo S."/>
            <person name="Nolan M."/>
            <person name="Ohm R."/>
            <person name="Pangilinan J."/>
            <person name="Park H.-J."/>
            <person name="Ramirez L."/>
            <person name="Alfaro M."/>
            <person name="Sun H."/>
            <person name="Tritt A."/>
            <person name="Yoshinaga Y."/>
            <person name="Zwiers L.-H."/>
            <person name="Turgeon B."/>
            <person name="Goodwin S."/>
            <person name="Spatafora J."/>
            <person name="Crous P."/>
            <person name="Grigoriev I."/>
        </authorList>
    </citation>
    <scope>NUCLEOTIDE SEQUENCE</scope>
    <source>
        <strain evidence="7">CBS 119925</strain>
    </source>
</reference>
<evidence type="ECO:0000256" key="4">
    <source>
        <dbReference type="PIRSR" id="PIRSR005739-1"/>
    </source>
</evidence>
<dbReference type="Gene3D" id="1.10.10.10">
    <property type="entry name" value="Winged helix-like DNA-binding domain superfamily/Winged helix DNA-binding domain"/>
    <property type="match status" value="1"/>
</dbReference>
<dbReference type="InterPro" id="IPR001077">
    <property type="entry name" value="COMT_C"/>
</dbReference>